<feature type="region of interest" description="Disordered" evidence="1">
    <location>
        <begin position="178"/>
        <end position="203"/>
    </location>
</feature>
<dbReference type="EMBL" id="FNWL01000002">
    <property type="protein sequence ID" value="SEH15039.1"/>
    <property type="molecule type" value="Genomic_DNA"/>
</dbReference>
<evidence type="ECO:0000256" key="1">
    <source>
        <dbReference type="SAM" id="MobiDB-lite"/>
    </source>
</evidence>
<dbReference type="AlphaFoldDB" id="A0A1H6FW73"/>
<evidence type="ECO:0000313" key="3">
    <source>
        <dbReference type="Proteomes" id="UP000199112"/>
    </source>
</evidence>
<evidence type="ECO:0000313" key="2">
    <source>
        <dbReference type="EMBL" id="SEH15039.1"/>
    </source>
</evidence>
<sequence length="203" mass="23040">MFKYELRPDKRGWTDQQDNTKTISYDGYLDTTKGTYIDWDPPDNSLGDIPTCYYAALSLRRGASLTPILNFLSFAYRSSPSILHYFWRSFQSDLPTNRLTDESDTQLRTTSSTTWFSFDEENLSKTVGDLLPVARFASQGLYSPDNSHLAHADRGRASRECVSSSFCKEPVRLLTTVPVREEGEKNQSGSHSIHSESTRGWAE</sequence>
<gene>
    <name evidence="2" type="ORF">SAMN04487967_1892</name>
</gene>
<dbReference type="Proteomes" id="UP000199112">
    <property type="component" value="Unassembled WGS sequence"/>
</dbReference>
<feature type="compositionally biased region" description="Basic and acidic residues" evidence="1">
    <location>
        <begin position="193"/>
        <end position="203"/>
    </location>
</feature>
<proteinExistence type="predicted"/>
<keyword evidence="3" id="KW-1185">Reference proteome</keyword>
<reference evidence="3" key="1">
    <citation type="submission" date="2016-10" db="EMBL/GenBank/DDBJ databases">
        <authorList>
            <person name="Varghese N."/>
            <person name="Submissions S."/>
        </authorList>
    </citation>
    <scope>NUCLEOTIDE SEQUENCE [LARGE SCALE GENOMIC DNA]</scope>
    <source>
        <strain evidence="3">CGMCC 1.8981</strain>
    </source>
</reference>
<name>A0A1H6FW73_9EURY</name>
<accession>A0A1H6FW73</accession>
<organism evidence="2 3">
    <name type="scientific">Natronorubrum sediminis</name>
    <dbReference type="NCBI Taxonomy" id="640943"/>
    <lineage>
        <taxon>Archaea</taxon>
        <taxon>Methanobacteriati</taxon>
        <taxon>Methanobacteriota</taxon>
        <taxon>Stenosarchaea group</taxon>
        <taxon>Halobacteria</taxon>
        <taxon>Halobacteriales</taxon>
        <taxon>Natrialbaceae</taxon>
        <taxon>Natronorubrum</taxon>
    </lineage>
</organism>
<protein>
    <submittedName>
        <fullName evidence="2">Uncharacterized protein</fullName>
    </submittedName>
</protein>